<feature type="transmembrane region" description="Helical" evidence="1">
    <location>
        <begin position="304"/>
        <end position="321"/>
    </location>
</feature>
<keyword evidence="1" id="KW-0472">Membrane</keyword>
<dbReference type="GeneID" id="93504249"/>
<feature type="transmembrane region" description="Helical" evidence="1">
    <location>
        <begin position="91"/>
        <end position="115"/>
    </location>
</feature>
<evidence type="ECO:0000313" key="3">
    <source>
        <dbReference type="Proteomes" id="UP001611263"/>
    </source>
</evidence>
<feature type="transmembrane region" description="Helical" evidence="1">
    <location>
        <begin position="194"/>
        <end position="216"/>
    </location>
</feature>
<keyword evidence="1" id="KW-1133">Transmembrane helix</keyword>
<dbReference type="EMBL" id="JBIRUQ010000002">
    <property type="protein sequence ID" value="MFI1461106.1"/>
    <property type="molecule type" value="Genomic_DNA"/>
</dbReference>
<proteinExistence type="predicted"/>
<sequence>MTARPAGSAVRRLLHFTKVMYKPHYLLYGVLWVFALEATIALLTVPWEVWRPGAATLCRVVVVAAVLLYLRMVDEQKDLEYDRVHNPDRPLVTGAVTAADLRLGMVVLAAGSLAASLLLSVRSALAIGLVLLYGLALWGLERVSARVRDGILVNLLVTYPVQLLVTAYILVSVLDTPGPPRGWASYEPCTVCDGRLATFWSLAPVALIFAGAFLQFEFARKTAREQRPGEHYYSNPLGPGMSCAASLLFVAVAIGADLALVRPWEYTGWRLGLGYLPVLAALLPVYGALRFLRHRSAEYPVTPAVLFIVILYGVLIAQSAVPA</sequence>
<evidence type="ECO:0008006" key="4">
    <source>
        <dbReference type="Google" id="ProtNLM"/>
    </source>
</evidence>
<feature type="transmembrane region" description="Helical" evidence="1">
    <location>
        <begin position="273"/>
        <end position="292"/>
    </location>
</feature>
<dbReference type="RefSeq" id="WP_033244716.1">
    <property type="nucleotide sequence ID" value="NZ_JBIRUQ010000002.1"/>
</dbReference>
<feature type="transmembrane region" description="Helical" evidence="1">
    <location>
        <begin position="53"/>
        <end position="70"/>
    </location>
</feature>
<reference evidence="2 3" key="1">
    <citation type="submission" date="2024-10" db="EMBL/GenBank/DDBJ databases">
        <title>The Natural Products Discovery Center: Release of the First 8490 Sequenced Strains for Exploring Actinobacteria Biosynthetic Diversity.</title>
        <authorList>
            <person name="Kalkreuter E."/>
            <person name="Kautsar S.A."/>
            <person name="Yang D."/>
            <person name="Bader C.D."/>
            <person name="Teijaro C.N."/>
            <person name="Fluegel L."/>
            <person name="Davis C.M."/>
            <person name="Simpson J.R."/>
            <person name="Lauterbach L."/>
            <person name="Steele A.D."/>
            <person name="Gui C."/>
            <person name="Meng S."/>
            <person name="Li G."/>
            <person name="Viehrig K."/>
            <person name="Ye F."/>
            <person name="Su P."/>
            <person name="Kiefer A.F."/>
            <person name="Nichols A."/>
            <person name="Cepeda A.J."/>
            <person name="Yan W."/>
            <person name="Fan B."/>
            <person name="Jiang Y."/>
            <person name="Adhikari A."/>
            <person name="Zheng C.-J."/>
            <person name="Schuster L."/>
            <person name="Cowan T.M."/>
            <person name="Smanski M.J."/>
            <person name="Chevrette M.G."/>
            <person name="De Carvalho L.P.S."/>
            <person name="Shen B."/>
        </authorList>
    </citation>
    <scope>NUCLEOTIDE SEQUENCE [LARGE SCALE GENOMIC DNA]</scope>
    <source>
        <strain evidence="2 3">NPDC020568</strain>
    </source>
</reference>
<protein>
    <recommendedName>
        <fullName evidence="4">Prenyltransferase</fullName>
    </recommendedName>
</protein>
<comment type="caution">
    <text evidence="2">The sequence shown here is derived from an EMBL/GenBank/DDBJ whole genome shotgun (WGS) entry which is preliminary data.</text>
</comment>
<feature type="transmembrane region" description="Helical" evidence="1">
    <location>
        <begin position="237"/>
        <end position="261"/>
    </location>
</feature>
<keyword evidence="1" id="KW-0812">Transmembrane</keyword>
<dbReference type="InterPro" id="IPR044878">
    <property type="entry name" value="UbiA_sf"/>
</dbReference>
<dbReference type="Proteomes" id="UP001611263">
    <property type="component" value="Unassembled WGS sequence"/>
</dbReference>
<keyword evidence="3" id="KW-1185">Reference proteome</keyword>
<feature type="transmembrane region" description="Helical" evidence="1">
    <location>
        <begin position="25"/>
        <end position="47"/>
    </location>
</feature>
<evidence type="ECO:0000256" key="1">
    <source>
        <dbReference type="SAM" id="Phobius"/>
    </source>
</evidence>
<gene>
    <name evidence="2" type="ORF">ACH4WX_10325</name>
</gene>
<feature type="transmembrane region" description="Helical" evidence="1">
    <location>
        <begin position="152"/>
        <end position="174"/>
    </location>
</feature>
<evidence type="ECO:0000313" key="2">
    <source>
        <dbReference type="EMBL" id="MFI1461106.1"/>
    </source>
</evidence>
<feature type="transmembrane region" description="Helical" evidence="1">
    <location>
        <begin position="121"/>
        <end position="140"/>
    </location>
</feature>
<name>A0ABW7TMM8_9NOCA</name>
<accession>A0ABW7TMM8</accession>
<organism evidence="2 3">
    <name type="scientific">Nocardia carnea</name>
    <dbReference type="NCBI Taxonomy" id="37328"/>
    <lineage>
        <taxon>Bacteria</taxon>
        <taxon>Bacillati</taxon>
        <taxon>Actinomycetota</taxon>
        <taxon>Actinomycetes</taxon>
        <taxon>Mycobacteriales</taxon>
        <taxon>Nocardiaceae</taxon>
        <taxon>Nocardia</taxon>
    </lineage>
</organism>
<dbReference type="Gene3D" id="1.10.357.140">
    <property type="entry name" value="UbiA prenyltransferase"/>
    <property type="match status" value="1"/>
</dbReference>